<evidence type="ECO:0000313" key="2">
    <source>
        <dbReference type="Proteomes" id="UP000596381"/>
    </source>
</evidence>
<accession>A0A7U0GBP2</accession>
<organism evidence="1 2">
    <name type="scientific">Klebsiella phage vB_KpM_FBKp24</name>
    <dbReference type="NCBI Taxonomy" id="2801834"/>
    <lineage>
        <taxon>Viruses</taxon>
        <taxon>Duplodnaviria</taxon>
        <taxon>Heunggongvirae</taxon>
        <taxon>Uroviricota</taxon>
        <taxon>Caudoviricetes</taxon>
        <taxon>Chimalliviridae</taxon>
        <taxon>Maaswegvirus</taxon>
        <taxon>Maaswegvirus Kp24</taxon>
    </lineage>
</organism>
<keyword evidence="2" id="KW-1185">Reference proteome</keyword>
<dbReference type="EMBL" id="MW394391">
    <property type="protein sequence ID" value="QQV92268.1"/>
    <property type="molecule type" value="Genomic_DNA"/>
</dbReference>
<gene>
    <name evidence="1" type="ORF">vBKpMFBKp24_257</name>
</gene>
<proteinExistence type="predicted"/>
<evidence type="ECO:0000313" key="1">
    <source>
        <dbReference type="EMBL" id="QQV92268.1"/>
    </source>
</evidence>
<protein>
    <submittedName>
        <fullName evidence="1">Uncharacterized protein</fullName>
    </submittedName>
</protein>
<name>A0A7U0GBP2_9CAUD</name>
<dbReference type="Proteomes" id="UP000596381">
    <property type="component" value="Segment"/>
</dbReference>
<sequence length="120" mass="13278">MKRIQSIRVTGTFNNTALLHYAAFILNNLVKGKTIKVYGDPATRKKFAEMIELYLGPAVIDKVKVVPFPVSVLSAEKVGRGEKDTAFLFINAAGKFFPTIEKQIQPTRSNTALFVDSIVC</sequence>
<reference evidence="1 2" key="1">
    <citation type="submission" date="2020-12" db="EMBL/GenBank/DDBJ databases">
        <title>Genomic characterization of four novel bacteriophages infecting Klebsiella pneumoniae.</title>
        <authorList>
            <person name="Estrada Bonilla B."/>
            <person name="Costa A.R."/>
            <person name="van Rossum T."/>
            <person name="Hagedoorn S."/>
            <person name="Wallinga H."/>
            <person name="Xiao M."/>
            <person name="Song W."/>
            <person name="Haas P.-J."/>
            <person name="Nobrega F.L."/>
            <person name="Brouns S.J.J."/>
        </authorList>
    </citation>
    <scope>NUCLEOTIDE SEQUENCE [LARGE SCALE GENOMIC DNA]</scope>
</reference>